<sequence length="1185" mass="135309">MNDDDEPEGYTWEVDYADGLNIRDVLREDESGSIEKSVAKLILDTKRKKRLNNRPAKVRLGIMRYVYLVIDCSFSMADKSIQPSRLAVTIKALNQFLDKFSEQNPISQVGVVVCRDKRAERLIPLTGNVRLVKESLSTITELLCHGEFSLHNSLMATIRSLHSYPGHASREVILIVASLSTCDPSSIFGTFELLKRYHIRCSVISLSAEIFVFKKLCSITSGRHDVILDSNHFEVILSEHAIPPVCSRNAESSVVRMGFPAHESIDCPSFCFHQSEVRPSGGRGFFCPQCGARYCSLPVECRICKLTLISAPQLARSLYNLLPLPAFEEIDTAEGTCFACIRQLDDKSFICKSCKSTFCIDCDVLLHESLQICPGCKSGANSGMLKKSNNQPVELNPFELKYNRAKHKILGTKAISAPCGAPGLSKKKAFENRTKTLAVEWKERGKRNKIIDQRIGEGNSMMNAEECISKRFTTERLKIFKATNSELVNNGEEALTHRGRELTEVEKYDRTMLSDEDDDEIRGGGSIGANIVAAVHFGGGNAASVENATSKRRDFIAELIAKTKQQRYDKKLARDEREDATERLDEKWNKIQQTDVMSGFIKPFFELQMDSGKRGQASERQKTEEEIAHEEREKLIRQEKARLAQLADISEAKKKSKTDDNKEGFVVKYDNSGVLMNAEKLKKGRIKLVRIDSSDEEDESESDDLDEDKEEDDFDAMVNGDEQMDLPPSSSENAATDAEMEIQKRSQNAELPFVIDLPQNYQNLKKLLDAQSDANCEVFIKRLIKLYHPSLREGNKSRLGRLFLLLLRYYDDLSKEREAKIALFGYIARGLYYLMQLNVEHSARCMRALLRQQYAQHARAPREMFTFRCIAFLKLVLILYPVRDVFHPVVSPTLAFACRLVSTARMCSIKDIARMLLMIRIVGSFVEESKRYLPEVIAFLHGVLLMAIENSDDEHCPTTTFPISLPHRRMLFVTDDCSMIEIPSQLDMKQIFVDDTDSFEETNKNRLCVLNIAFTVLCRFSFLYSNLIGFSIIFRPLLGLLSRLPRNLYPSQLLTELSALESFITAQSSRNLLKQLQRPAKQKKMLDLLEPRFDEKYNIEKAHYEKNTAKKSKKVEIKQLTKKYKKELRGTVRELRRDNQFLNREKRQEMLESDKARKEKTKWLISTLQGQESEYKKNAYMKQKL</sequence>
<keyword evidence="12" id="KW-0234">DNA repair</keyword>
<evidence type="ECO:0000313" key="20">
    <source>
        <dbReference type="WBParaSite" id="BPAG_0001209201-mRNA-1"/>
    </source>
</evidence>
<accession>A0A0N4TTM2</accession>
<reference evidence="20" key="1">
    <citation type="submission" date="2017-02" db="UniProtKB">
        <authorList>
            <consortium name="WormBaseParasite"/>
        </authorList>
    </citation>
    <scope>IDENTIFICATION</scope>
</reference>
<proteinExistence type="inferred from homology"/>
<keyword evidence="4" id="KW-0690">Ribosome biogenesis</keyword>
<feature type="compositionally biased region" description="Basic and acidic residues" evidence="16">
    <location>
        <begin position="611"/>
        <end position="633"/>
    </location>
</feature>
<dbReference type="InterPro" id="IPR007276">
    <property type="entry name" value="Nop14"/>
</dbReference>
<feature type="region of interest" description="Disordered" evidence="16">
    <location>
        <begin position="719"/>
        <end position="740"/>
    </location>
</feature>
<keyword evidence="9" id="KW-0862">Zinc</keyword>
<organism evidence="20">
    <name type="scientific">Brugia pahangi</name>
    <name type="common">Filarial nematode worm</name>
    <dbReference type="NCBI Taxonomy" id="6280"/>
    <lineage>
        <taxon>Eukaryota</taxon>
        <taxon>Metazoa</taxon>
        <taxon>Ecdysozoa</taxon>
        <taxon>Nematoda</taxon>
        <taxon>Chromadorea</taxon>
        <taxon>Rhabditida</taxon>
        <taxon>Spirurina</taxon>
        <taxon>Spiruromorpha</taxon>
        <taxon>Filarioidea</taxon>
        <taxon>Onchocercidae</taxon>
        <taxon>Brugia</taxon>
    </lineage>
</organism>
<comment type="function">
    <text evidence="14">Involved in nucleolar processing of pre-18S ribosomal RNA. Has a role in the nuclear export of 40S pre-ribosomal subunit to the cytoplasm.</text>
</comment>
<comment type="similarity">
    <text evidence="2">Belongs to the GTF2H2 family.</text>
</comment>
<gene>
    <name evidence="18" type="ORF">BPAG_LOCUS12054</name>
</gene>
<keyword evidence="15" id="KW-0175">Coiled coil</keyword>
<evidence type="ECO:0000256" key="6">
    <source>
        <dbReference type="ARBA" id="ARBA00022723"/>
    </source>
</evidence>
<dbReference type="SUPFAM" id="SSF53300">
    <property type="entry name" value="vWA-like"/>
    <property type="match status" value="1"/>
</dbReference>
<feature type="region of interest" description="Disordered" evidence="16">
    <location>
        <begin position="692"/>
        <end position="711"/>
    </location>
</feature>
<dbReference type="SMART" id="SM01047">
    <property type="entry name" value="C1_4"/>
    <property type="match status" value="1"/>
</dbReference>
<dbReference type="AlphaFoldDB" id="A0A0N4TTM2"/>
<dbReference type="FunFam" id="3.40.50.410:FF:000015">
    <property type="entry name" value="General transcription factor IIH subunit 2"/>
    <property type="match status" value="1"/>
</dbReference>
<dbReference type="STRING" id="6280.A0A0N4TTM2"/>
<dbReference type="GO" id="GO:0000439">
    <property type="term" value="C:transcription factor TFIIH core complex"/>
    <property type="evidence" value="ECO:0007669"/>
    <property type="project" value="InterPro"/>
</dbReference>
<keyword evidence="8" id="KW-0863">Zinc-finger</keyword>
<dbReference type="PANTHER" id="PTHR23183">
    <property type="entry name" value="NOP14"/>
    <property type="match status" value="1"/>
</dbReference>
<keyword evidence="19" id="KW-1185">Reference proteome</keyword>
<evidence type="ECO:0000256" key="1">
    <source>
        <dbReference type="ARBA" id="ARBA00004604"/>
    </source>
</evidence>
<dbReference type="Pfam" id="PF04056">
    <property type="entry name" value="Ssl1"/>
    <property type="match status" value="1"/>
</dbReference>
<evidence type="ECO:0000259" key="17">
    <source>
        <dbReference type="PROSITE" id="PS50234"/>
    </source>
</evidence>
<dbReference type="GO" id="GO:0030490">
    <property type="term" value="P:maturation of SSU-rRNA"/>
    <property type="evidence" value="ECO:0007669"/>
    <property type="project" value="TreeGrafter"/>
</dbReference>
<dbReference type="InterPro" id="IPR046349">
    <property type="entry name" value="C1-like_sf"/>
</dbReference>
<keyword evidence="6" id="KW-0479">Metal-binding</keyword>
<evidence type="ECO:0000256" key="3">
    <source>
        <dbReference type="ARBA" id="ARBA00007466"/>
    </source>
</evidence>
<keyword evidence="13" id="KW-0539">Nucleus</keyword>
<dbReference type="Gene3D" id="3.40.50.410">
    <property type="entry name" value="von Willebrand factor, type A domain"/>
    <property type="match status" value="1"/>
</dbReference>
<dbReference type="NCBIfam" id="TIGR00622">
    <property type="entry name" value="ssl1"/>
    <property type="match status" value="1"/>
</dbReference>
<evidence type="ECO:0000256" key="16">
    <source>
        <dbReference type="SAM" id="MobiDB-lite"/>
    </source>
</evidence>
<keyword evidence="7" id="KW-0227">DNA damage</keyword>
<feature type="region of interest" description="Disordered" evidence="16">
    <location>
        <begin position="610"/>
        <end position="633"/>
    </location>
</feature>
<dbReference type="GO" id="GO:0030692">
    <property type="term" value="C:Noc4p-Nop14p complex"/>
    <property type="evidence" value="ECO:0007669"/>
    <property type="project" value="TreeGrafter"/>
</dbReference>
<dbReference type="SUPFAM" id="SSF57889">
    <property type="entry name" value="Cysteine-rich domain"/>
    <property type="match status" value="1"/>
</dbReference>
<evidence type="ECO:0000256" key="7">
    <source>
        <dbReference type="ARBA" id="ARBA00022763"/>
    </source>
</evidence>
<comment type="similarity">
    <text evidence="3">Belongs to the NOP14 family.</text>
</comment>
<dbReference type="Pfam" id="PF04147">
    <property type="entry name" value="Nop14"/>
    <property type="match status" value="2"/>
</dbReference>
<keyword evidence="11" id="KW-0804">Transcription</keyword>
<evidence type="ECO:0000256" key="13">
    <source>
        <dbReference type="ARBA" id="ARBA00023242"/>
    </source>
</evidence>
<dbReference type="InterPro" id="IPR036465">
    <property type="entry name" value="vWFA_dom_sf"/>
</dbReference>
<dbReference type="Pfam" id="PF07975">
    <property type="entry name" value="C1_4"/>
    <property type="match status" value="1"/>
</dbReference>
<feature type="coiled-coil region" evidence="15">
    <location>
        <begin position="1125"/>
        <end position="1159"/>
    </location>
</feature>
<evidence type="ECO:0000256" key="10">
    <source>
        <dbReference type="ARBA" id="ARBA00023015"/>
    </source>
</evidence>
<dbReference type="GO" id="GO:0006351">
    <property type="term" value="P:DNA-templated transcription"/>
    <property type="evidence" value="ECO:0007669"/>
    <property type="project" value="InterPro"/>
</dbReference>
<comment type="subcellular location">
    <subcellularLocation>
        <location evidence="1">Nucleus</location>
        <location evidence="1">Nucleolus</location>
    </subcellularLocation>
</comment>
<evidence type="ECO:0000256" key="15">
    <source>
        <dbReference type="SAM" id="Coils"/>
    </source>
</evidence>
<evidence type="ECO:0000313" key="19">
    <source>
        <dbReference type="Proteomes" id="UP000278627"/>
    </source>
</evidence>
<keyword evidence="5" id="KW-0698">rRNA processing</keyword>
<dbReference type="SMART" id="SM00327">
    <property type="entry name" value="VWA"/>
    <property type="match status" value="1"/>
</dbReference>
<dbReference type="PANTHER" id="PTHR23183:SF0">
    <property type="entry name" value="NUCLEOLAR PROTEIN 14"/>
    <property type="match status" value="1"/>
</dbReference>
<dbReference type="GO" id="GO:0008270">
    <property type="term" value="F:zinc ion binding"/>
    <property type="evidence" value="ECO:0007669"/>
    <property type="project" value="UniProtKB-KW"/>
</dbReference>
<evidence type="ECO:0000256" key="14">
    <source>
        <dbReference type="ARBA" id="ARBA00024695"/>
    </source>
</evidence>
<name>A0A0N4TTM2_BRUPA</name>
<dbReference type="InterPro" id="IPR013083">
    <property type="entry name" value="Znf_RING/FYVE/PHD"/>
</dbReference>
<dbReference type="InterPro" id="IPR004595">
    <property type="entry name" value="TFIIH_C1-like_dom"/>
</dbReference>
<protein>
    <submittedName>
        <fullName evidence="20">VWFA domain-containing protein</fullName>
    </submittedName>
</protein>
<dbReference type="Proteomes" id="UP000278627">
    <property type="component" value="Unassembled WGS sequence"/>
</dbReference>
<reference evidence="18 19" key="2">
    <citation type="submission" date="2018-11" db="EMBL/GenBank/DDBJ databases">
        <authorList>
            <consortium name="Pathogen Informatics"/>
        </authorList>
    </citation>
    <scope>NUCLEOTIDE SEQUENCE [LARGE SCALE GENOMIC DNA]</scope>
</reference>
<dbReference type="InterPro" id="IPR012170">
    <property type="entry name" value="TFIIH_SSL1/p44"/>
</dbReference>
<evidence type="ECO:0000256" key="11">
    <source>
        <dbReference type="ARBA" id="ARBA00023163"/>
    </source>
</evidence>
<feature type="domain" description="VWFA" evidence="17">
    <location>
        <begin position="65"/>
        <end position="245"/>
    </location>
</feature>
<evidence type="ECO:0000256" key="12">
    <source>
        <dbReference type="ARBA" id="ARBA00023204"/>
    </source>
</evidence>
<evidence type="ECO:0000256" key="9">
    <source>
        <dbReference type="ARBA" id="ARBA00022833"/>
    </source>
</evidence>
<dbReference type="GO" id="GO:0006289">
    <property type="term" value="P:nucleotide-excision repair"/>
    <property type="evidence" value="ECO:0007669"/>
    <property type="project" value="InterPro"/>
</dbReference>
<dbReference type="PROSITE" id="PS50234">
    <property type="entry name" value="VWFA"/>
    <property type="match status" value="1"/>
</dbReference>
<evidence type="ECO:0000256" key="5">
    <source>
        <dbReference type="ARBA" id="ARBA00022552"/>
    </source>
</evidence>
<evidence type="ECO:0000256" key="4">
    <source>
        <dbReference type="ARBA" id="ARBA00022517"/>
    </source>
</evidence>
<dbReference type="GO" id="GO:0032040">
    <property type="term" value="C:small-subunit processome"/>
    <property type="evidence" value="ECO:0007669"/>
    <property type="project" value="InterPro"/>
</dbReference>
<dbReference type="Gene3D" id="3.30.40.10">
    <property type="entry name" value="Zinc/RING finger domain, C3HC4 (zinc finger)"/>
    <property type="match status" value="1"/>
</dbReference>
<evidence type="ECO:0000256" key="2">
    <source>
        <dbReference type="ARBA" id="ARBA00006092"/>
    </source>
</evidence>
<evidence type="ECO:0000256" key="8">
    <source>
        <dbReference type="ARBA" id="ARBA00022771"/>
    </source>
</evidence>
<evidence type="ECO:0000313" key="18">
    <source>
        <dbReference type="EMBL" id="VDN93240.1"/>
    </source>
</evidence>
<feature type="compositionally biased region" description="Acidic residues" evidence="16">
    <location>
        <begin position="694"/>
        <end position="711"/>
    </location>
</feature>
<dbReference type="InterPro" id="IPR007198">
    <property type="entry name" value="Ssl1-like"/>
</dbReference>
<keyword evidence="10" id="KW-0805">Transcription regulation</keyword>
<dbReference type="InterPro" id="IPR002035">
    <property type="entry name" value="VWF_A"/>
</dbReference>
<dbReference type="EMBL" id="UZAD01013267">
    <property type="protein sequence ID" value="VDN93240.1"/>
    <property type="molecule type" value="Genomic_DNA"/>
</dbReference>
<dbReference type="WBParaSite" id="BPAG_0001209201-mRNA-1">
    <property type="protein sequence ID" value="BPAG_0001209201-mRNA-1"/>
    <property type="gene ID" value="BPAG_0001209201"/>
</dbReference>